<dbReference type="InterPro" id="IPR035584">
    <property type="entry name" value="PurF_N"/>
</dbReference>
<dbReference type="Pfam" id="PF13522">
    <property type="entry name" value="GATase_6"/>
    <property type="match status" value="1"/>
</dbReference>
<evidence type="ECO:0000256" key="2">
    <source>
        <dbReference type="ARBA" id="ARBA00010138"/>
    </source>
</evidence>
<gene>
    <name evidence="7" type="primary">purF</name>
    <name evidence="13" type="ORF">FD145_1312</name>
</gene>
<dbReference type="InterPro" id="IPR000836">
    <property type="entry name" value="PRTase_dom"/>
</dbReference>
<feature type="binding site" evidence="7 11">
    <location>
        <position position="241"/>
    </location>
    <ligand>
        <name>[4Fe-4S] cluster</name>
        <dbReference type="ChEBI" id="CHEBI:49883"/>
    </ligand>
</feature>
<name>A0A833NRJ1_UNCSA</name>
<dbReference type="AlphaFoldDB" id="A0A833NRJ1"/>
<comment type="pathway">
    <text evidence="1 7 8">Purine metabolism; IMP biosynthesis via de novo pathway; N(1)-(5-phospho-D-ribosyl)glycinamide from 5-phospho-alpha-D-ribose 1-diphosphate: step 1/2.</text>
</comment>
<dbReference type="Proteomes" id="UP000488506">
    <property type="component" value="Unassembled WGS sequence"/>
</dbReference>
<protein>
    <recommendedName>
        <fullName evidence="7">Amidophosphoribosyltransferase</fullName>
        <shortName evidence="7">ATase</shortName>
        <ecNumber evidence="7">2.4.2.14</ecNumber>
    </recommendedName>
    <alternativeName>
        <fullName evidence="7">Glutamine phosphoribosylpyrophosphate amidotransferase</fullName>
        <shortName evidence="7">GPATase</shortName>
    </alternativeName>
</protein>
<keyword evidence="3 7" id="KW-0328">Glycosyltransferase</keyword>
<feature type="domain" description="Glutamine amidotransferase type-2" evidence="12">
    <location>
        <begin position="5"/>
        <end position="225"/>
    </location>
</feature>
<keyword evidence="7 10" id="KW-0479">Metal-binding</keyword>
<dbReference type="InterPro" id="IPR017932">
    <property type="entry name" value="GATase_2_dom"/>
</dbReference>
<dbReference type="PROSITE" id="PS51278">
    <property type="entry name" value="GATASE_TYPE_2"/>
    <property type="match status" value="1"/>
</dbReference>
<dbReference type="InterPro" id="IPR005854">
    <property type="entry name" value="PurF"/>
</dbReference>
<feature type="binding site" evidence="7 10">
    <location>
        <position position="288"/>
    </location>
    <ligand>
        <name>Mg(2+)</name>
        <dbReference type="ChEBI" id="CHEBI:18420"/>
    </ligand>
</feature>
<evidence type="ECO:0000256" key="8">
    <source>
        <dbReference type="PIRNR" id="PIRNR000485"/>
    </source>
</evidence>
<dbReference type="PIRSF" id="PIRSF000485">
    <property type="entry name" value="Amd_phspho_trans"/>
    <property type="match status" value="1"/>
</dbReference>
<keyword evidence="6 7" id="KW-0315">Glutamine amidotransferase</keyword>
<evidence type="ECO:0000256" key="11">
    <source>
        <dbReference type="PIRSR" id="PIRSR000485-3"/>
    </source>
</evidence>
<keyword evidence="7 10" id="KW-0460">Magnesium</keyword>
<comment type="caution">
    <text evidence="13">The sequence shown here is derived from an EMBL/GenBank/DDBJ whole genome shotgun (WGS) entry which is preliminary data.</text>
</comment>
<feature type="binding site" evidence="7 10">
    <location>
        <position position="351"/>
    </location>
    <ligand>
        <name>Mg(2+)</name>
        <dbReference type="ChEBI" id="CHEBI:18420"/>
    </ligand>
</feature>
<keyword evidence="7 11" id="KW-0411">Iron-sulfur</keyword>
<feature type="active site" description="Nucleophile" evidence="7 9">
    <location>
        <position position="5"/>
    </location>
</feature>
<dbReference type="NCBIfam" id="TIGR01134">
    <property type="entry name" value="purF"/>
    <property type="match status" value="1"/>
</dbReference>
<evidence type="ECO:0000256" key="7">
    <source>
        <dbReference type="HAMAP-Rule" id="MF_01931"/>
    </source>
</evidence>
<dbReference type="HAMAP" id="MF_01931">
    <property type="entry name" value="PurF"/>
    <property type="match status" value="1"/>
</dbReference>
<evidence type="ECO:0000256" key="6">
    <source>
        <dbReference type="ARBA" id="ARBA00022962"/>
    </source>
</evidence>
<evidence type="ECO:0000259" key="12">
    <source>
        <dbReference type="PROSITE" id="PS51278"/>
    </source>
</evidence>
<sequence length="462" mass="51068">MREACGVFGIYSFKDDSPFRDVYYGLFALQHRGQESAGIAVSNLEDVKVQKGMGLVNQVFNEQSINQLHGKIAIGHVRYSTTGSSNIENAQPILINSKYGPVALAHNGNLINTEDLRCELKERGLSFIGTSDSELIAALISTSDKSDIESAIIDMLNKIKGAYSLVILTKDSLIALRDPNGIRPLSIGKTENAYVFSSETCGFDIIGAHFIRDINNGELVIIKDNEMRSRIFSNDSREALCIFEFIYFARPDSIIHGRSLYESRVNMGKYLAKEHPVRADLVIPVPESGIPAAIGYADESGIPYGEGLIKNRYVGRTFIEPNQEMRSLGVRIKLNPIQDAVRGKKVIVVDDSIVRGTTSRQIVKLLKEAGASEVHMRVSSPKILNPCYYGIDTATRAELIAANLSLEGIAKYLDVDSLGYLSLNNLVKAVALPEKRFCLACFNDDYPVKVPEKMQSLKLFFK</sequence>
<dbReference type="Pfam" id="PF00156">
    <property type="entry name" value="Pribosyltran"/>
    <property type="match status" value="1"/>
</dbReference>
<dbReference type="GO" id="GO:0006189">
    <property type="term" value="P:'de novo' IMP biosynthetic process"/>
    <property type="evidence" value="ECO:0007669"/>
    <property type="project" value="UniProtKB-UniRule"/>
</dbReference>
<dbReference type="CDD" id="cd00715">
    <property type="entry name" value="GPATase_N"/>
    <property type="match status" value="1"/>
</dbReference>
<evidence type="ECO:0000256" key="1">
    <source>
        <dbReference type="ARBA" id="ARBA00005209"/>
    </source>
</evidence>
<evidence type="ECO:0000256" key="5">
    <source>
        <dbReference type="ARBA" id="ARBA00022755"/>
    </source>
</evidence>
<dbReference type="InterPro" id="IPR029055">
    <property type="entry name" value="Ntn_hydrolases_N"/>
</dbReference>
<evidence type="ECO:0000256" key="4">
    <source>
        <dbReference type="ARBA" id="ARBA00022679"/>
    </source>
</evidence>
<feature type="binding site" evidence="7 11">
    <location>
        <position position="441"/>
    </location>
    <ligand>
        <name>[4Fe-4S] cluster</name>
        <dbReference type="ChEBI" id="CHEBI:49883"/>
    </ligand>
</feature>
<dbReference type="GO" id="GO:0009113">
    <property type="term" value="P:purine nucleobase biosynthetic process"/>
    <property type="evidence" value="ECO:0007669"/>
    <property type="project" value="UniProtKB-UniRule"/>
</dbReference>
<comment type="catalytic activity">
    <reaction evidence="7 8">
        <text>5-phospho-beta-D-ribosylamine + L-glutamate + diphosphate = 5-phospho-alpha-D-ribose 1-diphosphate + L-glutamine + H2O</text>
        <dbReference type="Rhea" id="RHEA:14905"/>
        <dbReference type="ChEBI" id="CHEBI:15377"/>
        <dbReference type="ChEBI" id="CHEBI:29985"/>
        <dbReference type="ChEBI" id="CHEBI:33019"/>
        <dbReference type="ChEBI" id="CHEBI:58017"/>
        <dbReference type="ChEBI" id="CHEBI:58359"/>
        <dbReference type="ChEBI" id="CHEBI:58681"/>
        <dbReference type="EC" id="2.4.2.14"/>
    </reaction>
</comment>
<keyword evidence="5 7" id="KW-0658">Purine biosynthesis</keyword>
<dbReference type="GO" id="GO:0004044">
    <property type="term" value="F:amidophosphoribosyltransferase activity"/>
    <property type="evidence" value="ECO:0007669"/>
    <property type="project" value="UniProtKB-UniRule"/>
</dbReference>
<dbReference type="EC" id="2.4.2.14" evidence="7"/>
<dbReference type="Gene3D" id="3.60.20.10">
    <property type="entry name" value="Glutamine Phosphoribosylpyrophosphate, subunit 1, domain 1"/>
    <property type="match status" value="1"/>
</dbReference>
<dbReference type="SUPFAM" id="SSF56235">
    <property type="entry name" value="N-terminal nucleophile aminohydrolases (Ntn hydrolases)"/>
    <property type="match status" value="1"/>
</dbReference>
<keyword evidence="7 11" id="KW-0408">Iron</keyword>
<dbReference type="GO" id="GO:0000287">
    <property type="term" value="F:magnesium ion binding"/>
    <property type="evidence" value="ECO:0007669"/>
    <property type="project" value="UniProtKB-UniRule"/>
</dbReference>
<reference evidence="13 14" key="1">
    <citation type="submission" date="2019-12" db="EMBL/GenBank/DDBJ databases">
        <authorList>
            <person name="Wolfe R."/>
            <person name="Danczak R."/>
            <person name="Wilkins M."/>
        </authorList>
    </citation>
    <scope>NUCLEOTIDE SEQUENCE [LARGE SCALE GENOMIC DNA]</scope>
    <source>
        <strain evidence="13">X2_MaxBin.013</strain>
    </source>
</reference>
<comment type="cofactor">
    <cofactor evidence="7 11">
        <name>[4Fe-4S] cluster</name>
        <dbReference type="ChEBI" id="CHEBI:49883"/>
    </cofactor>
    <text evidence="7 11">Binds 1 [4Fe-4S] cluster per subunit.</text>
</comment>
<evidence type="ECO:0000313" key="14">
    <source>
        <dbReference type="Proteomes" id="UP000488506"/>
    </source>
</evidence>
<evidence type="ECO:0000313" key="13">
    <source>
        <dbReference type="EMBL" id="KAF0133402.1"/>
    </source>
</evidence>
<accession>A0A833NRJ1</accession>
<proteinExistence type="inferred from homology"/>
<dbReference type="EMBL" id="WPAF01000027">
    <property type="protein sequence ID" value="KAF0133402.1"/>
    <property type="molecule type" value="Genomic_DNA"/>
</dbReference>
<evidence type="ECO:0000256" key="9">
    <source>
        <dbReference type="PIRSR" id="PIRSR000485-1"/>
    </source>
</evidence>
<feature type="binding site" evidence="7 11">
    <location>
        <position position="387"/>
    </location>
    <ligand>
        <name>[4Fe-4S] cluster</name>
        <dbReference type="ChEBI" id="CHEBI:49883"/>
    </ligand>
</feature>
<keyword evidence="4 7" id="KW-0808">Transferase</keyword>
<dbReference type="Gene3D" id="3.40.50.2020">
    <property type="match status" value="1"/>
</dbReference>
<feature type="binding site" evidence="7 10">
    <location>
        <position position="350"/>
    </location>
    <ligand>
        <name>Mg(2+)</name>
        <dbReference type="ChEBI" id="CHEBI:18420"/>
    </ligand>
</feature>
<feature type="binding site" evidence="7 11">
    <location>
        <position position="438"/>
    </location>
    <ligand>
        <name>[4Fe-4S] cluster</name>
        <dbReference type="ChEBI" id="CHEBI:49883"/>
    </ligand>
</feature>
<dbReference type="UniPathway" id="UPA00074">
    <property type="reaction ID" value="UER00124"/>
</dbReference>
<evidence type="ECO:0000256" key="10">
    <source>
        <dbReference type="PIRSR" id="PIRSR000485-2"/>
    </source>
</evidence>
<dbReference type="CDD" id="cd06223">
    <property type="entry name" value="PRTases_typeI"/>
    <property type="match status" value="1"/>
</dbReference>
<keyword evidence="7" id="KW-0004">4Fe-4S</keyword>
<dbReference type="SUPFAM" id="SSF53271">
    <property type="entry name" value="PRTase-like"/>
    <property type="match status" value="1"/>
</dbReference>
<organism evidence="13 14">
    <name type="scientific">Candidatus Saganbacteria bacterium</name>
    <dbReference type="NCBI Taxonomy" id="2575572"/>
    <lineage>
        <taxon>Bacteria</taxon>
        <taxon>Bacillati</taxon>
        <taxon>Saganbacteria</taxon>
    </lineage>
</organism>
<dbReference type="PANTHER" id="PTHR11907">
    <property type="entry name" value="AMIDOPHOSPHORIBOSYLTRANSFERASE"/>
    <property type="match status" value="1"/>
</dbReference>
<comment type="similarity">
    <text evidence="2 7 8">In the C-terminal section; belongs to the purine/pyrimidine phosphoribosyltransferase family.</text>
</comment>
<dbReference type="InterPro" id="IPR029057">
    <property type="entry name" value="PRTase-like"/>
</dbReference>
<comment type="function">
    <text evidence="7">Catalyzes the formation of phosphoribosylamine from phosphoribosylpyrophosphate (PRPP) and glutamine.</text>
</comment>
<evidence type="ECO:0000256" key="3">
    <source>
        <dbReference type="ARBA" id="ARBA00022676"/>
    </source>
</evidence>
<comment type="cofactor">
    <cofactor evidence="7 10">
        <name>Mg(2+)</name>
        <dbReference type="ChEBI" id="CHEBI:18420"/>
    </cofactor>
    <text evidence="7 10">Binds 1 Mg(2+) ion per subunit.</text>
</comment>
<dbReference type="GO" id="GO:0051539">
    <property type="term" value="F:4 iron, 4 sulfur cluster binding"/>
    <property type="evidence" value="ECO:0007669"/>
    <property type="project" value="UniProtKB-KW"/>
</dbReference>